<feature type="region of interest" description="Disordered" evidence="1">
    <location>
        <begin position="53"/>
        <end position="77"/>
    </location>
</feature>
<dbReference type="AlphaFoldDB" id="A0ABD1FTS0"/>
<comment type="caution">
    <text evidence="2">The sequence shown here is derived from an EMBL/GenBank/DDBJ whole genome shotgun (WGS) entry which is preliminary data.</text>
</comment>
<organism evidence="2 3">
    <name type="scientific">Salvia divinorum</name>
    <name type="common">Maria pastora</name>
    <name type="synonym">Diviner's sage</name>
    <dbReference type="NCBI Taxonomy" id="28513"/>
    <lineage>
        <taxon>Eukaryota</taxon>
        <taxon>Viridiplantae</taxon>
        <taxon>Streptophyta</taxon>
        <taxon>Embryophyta</taxon>
        <taxon>Tracheophyta</taxon>
        <taxon>Spermatophyta</taxon>
        <taxon>Magnoliopsida</taxon>
        <taxon>eudicotyledons</taxon>
        <taxon>Gunneridae</taxon>
        <taxon>Pentapetalae</taxon>
        <taxon>asterids</taxon>
        <taxon>lamiids</taxon>
        <taxon>Lamiales</taxon>
        <taxon>Lamiaceae</taxon>
        <taxon>Nepetoideae</taxon>
        <taxon>Mentheae</taxon>
        <taxon>Salviinae</taxon>
        <taxon>Salvia</taxon>
        <taxon>Salvia subgen. Calosphace</taxon>
    </lineage>
</organism>
<feature type="compositionally biased region" description="Low complexity" evidence="1">
    <location>
        <begin position="1"/>
        <end position="18"/>
    </location>
</feature>
<feature type="region of interest" description="Disordered" evidence="1">
    <location>
        <begin position="1"/>
        <end position="22"/>
    </location>
</feature>
<accession>A0ABD1FTS0</accession>
<gene>
    <name evidence="2" type="ORF">AAHA92_31311</name>
</gene>
<proteinExistence type="predicted"/>
<evidence type="ECO:0000313" key="2">
    <source>
        <dbReference type="EMBL" id="KAL1535229.1"/>
    </source>
</evidence>
<protein>
    <submittedName>
        <fullName evidence="2">6,7-dimethyl-8-ribityllumazine synthase, chloroplastic-like isoform X1</fullName>
    </submittedName>
</protein>
<dbReference type="Proteomes" id="UP001567538">
    <property type="component" value="Unassembled WGS sequence"/>
</dbReference>
<sequence>MASFAANSSLLSPNSAKSCVTSSPFRCSCISFTNNDKPTNLAATTAYPLSSLSHQTHKGLGSWGEKAGKKESFSQTSAEPPVDVYNVNLDDLYT</sequence>
<evidence type="ECO:0000256" key="1">
    <source>
        <dbReference type="SAM" id="MobiDB-lite"/>
    </source>
</evidence>
<evidence type="ECO:0000313" key="3">
    <source>
        <dbReference type="Proteomes" id="UP001567538"/>
    </source>
</evidence>
<keyword evidence="3" id="KW-1185">Reference proteome</keyword>
<reference evidence="2 3" key="1">
    <citation type="submission" date="2024-06" db="EMBL/GenBank/DDBJ databases">
        <title>A chromosome level genome sequence of Diviner's sage (Salvia divinorum).</title>
        <authorList>
            <person name="Ford S.A."/>
            <person name="Ro D.-K."/>
            <person name="Ness R.W."/>
            <person name="Phillips M.A."/>
        </authorList>
    </citation>
    <scope>NUCLEOTIDE SEQUENCE [LARGE SCALE GENOMIC DNA]</scope>
    <source>
        <strain evidence="2">SAF-2024a</strain>
        <tissue evidence="2">Leaf</tissue>
    </source>
</reference>
<name>A0ABD1FTS0_SALDI</name>
<dbReference type="EMBL" id="JBEAFC010000012">
    <property type="protein sequence ID" value="KAL1535229.1"/>
    <property type="molecule type" value="Genomic_DNA"/>
</dbReference>